<dbReference type="RefSeq" id="YP_009807206.1">
    <property type="nucleotide sequence ID" value="NC_048021.1"/>
</dbReference>
<dbReference type="KEGG" id="vg:54998082"/>
<evidence type="ECO:0000313" key="2">
    <source>
        <dbReference type="Proteomes" id="UP000257597"/>
    </source>
</evidence>
<sequence length="107" mass="12126">MRFVKITVDHSRTISRVKVTADEVRVKVRRQEFDGPTACQIAHEVDRIVPALDRKLKGNLYLTQRCDTGAWGEVPMLSLHDDHGERLRIEFDPAGNAVEVVDRDATS</sequence>
<name>A0A345MIU8_9CAUD</name>
<organism evidence="1 2">
    <name type="scientific">Gordonia phage Daredevil</name>
    <dbReference type="NCBI Taxonomy" id="2283286"/>
    <lineage>
        <taxon>Viruses</taxon>
        <taxon>Duplodnaviria</taxon>
        <taxon>Heunggongvirae</taxon>
        <taxon>Uroviricota</taxon>
        <taxon>Caudoviricetes</taxon>
        <taxon>Daredevilvirus</taxon>
        <taxon>Daredevilvirus daredevil</taxon>
    </lineage>
</organism>
<evidence type="ECO:0000313" key="1">
    <source>
        <dbReference type="EMBL" id="AXH70479.1"/>
    </source>
</evidence>
<gene>
    <name evidence="1" type="primary">92</name>
    <name evidence="1" type="ORF">SEA_DAREDEVIL_92</name>
</gene>
<reference evidence="2" key="1">
    <citation type="submission" date="2018-07" db="EMBL/GenBank/DDBJ databases">
        <authorList>
            <person name="Quirk P.G."/>
            <person name="Krulwich T.A."/>
        </authorList>
    </citation>
    <scope>NUCLEOTIDE SEQUENCE [LARGE SCALE GENOMIC DNA]</scope>
</reference>
<dbReference type="Proteomes" id="UP000257597">
    <property type="component" value="Segment"/>
</dbReference>
<dbReference type="GeneID" id="54998082"/>
<keyword evidence="2" id="KW-1185">Reference proteome</keyword>
<dbReference type="EMBL" id="MH590603">
    <property type="protein sequence ID" value="AXH70479.1"/>
    <property type="molecule type" value="Genomic_DNA"/>
</dbReference>
<accession>A0A345MIU8</accession>
<protein>
    <submittedName>
        <fullName evidence="1">Uncharacterized protein</fullName>
    </submittedName>
</protein>
<proteinExistence type="predicted"/>